<dbReference type="Gene3D" id="3.40.50.360">
    <property type="match status" value="1"/>
</dbReference>
<dbReference type="GO" id="GO:0010181">
    <property type="term" value="F:FMN binding"/>
    <property type="evidence" value="ECO:0007669"/>
    <property type="project" value="TreeGrafter"/>
</dbReference>
<accession>A0A0M7A1C8</accession>
<evidence type="ECO:0000313" key="3">
    <source>
        <dbReference type="Proteomes" id="UP000049983"/>
    </source>
</evidence>
<dbReference type="PANTHER" id="PTHR30543">
    <property type="entry name" value="CHROMATE REDUCTASE"/>
    <property type="match status" value="1"/>
</dbReference>
<proteinExistence type="predicted"/>
<sequence length="191" mass="20609">MRSPKILVCSGSVRSGSHNGKLAALVAKRLAILDAEVTHLSLKDYPLPIYDGDLEEANGVPENAKKLQRLFVGHDGIFLSCPEYNAGVTPLLKNTLDWISRVKEPGEPYRNSVFALGAASPGGFGGMRGLIGMRTILEVGLGAPVLPQMVSVPKAMTSFDDRDELAEERDSGQLDKLVEALLRAARIEMSH</sequence>
<dbReference type="InterPro" id="IPR029039">
    <property type="entry name" value="Flavoprotein-like_sf"/>
</dbReference>
<dbReference type="GO" id="GO:0016491">
    <property type="term" value="F:oxidoreductase activity"/>
    <property type="evidence" value="ECO:0007669"/>
    <property type="project" value="UniProtKB-KW"/>
</dbReference>
<dbReference type="GeneID" id="97668929"/>
<dbReference type="Proteomes" id="UP000049983">
    <property type="component" value="Unassembled WGS sequence"/>
</dbReference>
<reference evidence="3" key="1">
    <citation type="submission" date="2015-07" db="EMBL/GenBank/DDBJ databases">
        <authorList>
            <person name="Rodrigo-Torres Lidia"/>
            <person name="Arahal R.David."/>
        </authorList>
    </citation>
    <scope>NUCLEOTIDE SEQUENCE [LARGE SCALE GENOMIC DNA]</scope>
    <source>
        <strain evidence="3">CECT 5096</strain>
    </source>
</reference>
<organism evidence="2 3">
    <name type="scientific">Roseibium album</name>
    <dbReference type="NCBI Taxonomy" id="311410"/>
    <lineage>
        <taxon>Bacteria</taxon>
        <taxon>Pseudomonadati</taxon>
        <taxon>Pseudomonadota</taxon>
        <taxon>Alphaproteobacteria</taxon>
        <taxon>Hyphomicrobiales</taxon>
        <taxon>Stappiaceae</taxon>
        <taxon>Roseibium</taxon>
    </lineage>
</organism>
<evidence type="ECO:0000313" key="2">
    <source>
        <dbReference type="EMBL" id="CTQ67614.1"/>
    </source>
</evidence>
<dbReference type="EC" id="1.7.-.-" evidence="2"/>
<keyword evidence="3" id="KW-1185">Reference proteome</keyword>
<dbReference type="STRING" id="311410.LA5095_04530"/>
<dbReference type="RefSeq" id="WP_055119117.1">
    <property type="nucleotide sequence ID" value="NZ_CXWA01000007.1"/>
</dbReference>
<dbReference type="OrthoDB" id="9812295at2"/>
<dbReference type="InterPro" id="IPR005025">
    <property type="entry name" value="FMN_Rdtase-like_dom"/>
</dbReference>
<feature type="domain" description="NADPH-dependent FMN reductase-like" evidence="1">
    <location>
        <begin position="4"/>
        <end position="155"/>
    </location>
</feature>
<dbReference type="Pfam" id="PF03358">
    <property type="entry name" value="FMN_red"/>
    <property type="match status" value="1"/>
</dbReference>
<protein>
    <submittedName>
        <fullName evidence="2">FMN-dependent NADPH-azoreductase</fullName>
        <ecNumber evidence="2">1.7.-.-</ecNumber>
    </submittedName>
</protein>
<dbReference type="PANTHER" id="PTHR30543:SF21">
    <property type="entry name" value="NAD(P)H-DEPENDENT FMN REDUCTASE LOT6"/>
    <property type="match status" value="1"/>
</dbReference>
<dbReference type="InterPro" id="IPR050712">
    <property type="entry name" value="NAD(P)H-dep_reductase"/>
</dbReference>
<name>A0A0M7A1C8_9HYPH</name>
<dbReference type="SUPFAM" id="SSF52218">
    <property type="entry name" value="Flavoproteins"/>
    <property type="match status" value="1"/>
</dbReference>
<keyword evidence="2" id="KW-0560">Oxidoreductase</keyword>
<gene>
    <name evidence="2" type="primary">azr_1</name>
    <name evidence="2" type="ORF">LA5096_01509</name>
</gene>
<dbReference type="AlphaFoldDB" id="A0A0M7A1C8"/>
<dbReference type="GO" id="GO:0005829">
    <property type="term" value="C:cytosol"/>
    <property type="evidence" value="ECO:0007669"/>
    <property type="project" value="TreeGrafter"/>
</dbReference>
<evidence type="ECO:0000259" key="1">
    <source>
        <dbReference type="Pfam" id="PF03358"/>
    </source>
</evidence>
<dbReference type="EMBL" id="CXWC01000003">
    <property type="protein sequence ID" value="CTQ67614.1"/>
    <property type="molecule type" value="Genomic_DNA"/>
</dbReference>